<organism evidence="8 9">
    <name type="scientific">Aquabacter spiritensis</name>
    <dbReference type="NCBI Taxonomy" id="933073"/>
    <lineage>
        <taxon>Bacteria</taxon>
        <taxon>Pseudomonadati</taxon>
        <taxon>Pseudomonadota</taxon>
        <taxon>Alphaproteobacteria</taxon>
        <taxon>Hyphomicrobiales</taxon>
        <taxon>Xanthobacteraceae</taxon>
        <taxon>Aquabacter</taxon>
    </lineage>
</organism>
<dbReference type="AlphaFoldDB" id="A0A4V2UXR5"/>
<feature type="domain" description="Multidrug resistance protein MdtA-like alpha-helical hairpin" evidence="4">
    <location>
        <begin position="116"/>
        <end position="183"/>
    </location>
</feature>
<dbReference type="Pfam" id="PF25967">
    <property type="entry name" value="RND-MFP_C"/>
    <property type="match status" value="1"/>
</dbReference>
<comment type="subcellular location">
    <subcellularLocation>
        <location evidence="1">Cell envelope</location>
    </subcellularLocation>
</comment>
<dbReference type="Pfam" id="PF25944">
    <property type="entry name" value="Beta-barrel_RND"/>
    <property type="match status" value="1"/>
</dbReference>
<dbReference type="InterPro" id="IPR058626">
    <property type="entry name" value="MdtA-like_b-barrel"/>
</dbReference>
<dbReference type="EMBL" id="SMAI01000006">
    <property type="protein sequence ID" value="TCT04608.1"/>
    <property type="molecule type" value="Genomic_DNA"/>
</dbReference>
<dbReference type="InterPro" id="IPR058625">
    <property type="entry name" value="MdtA-like_BSH"/>
</dbReference>
<protein>
    <submittedName>
        <fullName evidence="8">Membrane fusion protein (Multidrug efflux system)</fullName>
    </submittedName>
</protein>
<name>A0A4V2UXR5_9HYPH</name>
<dbReference type="Gene3D" id="1.10.287.470">
    <property type="entry name" value="Helix hairpin bin"/>
    <property type="match status" value="1"/>
</dbReference>
<proteinExistence type="inferred from homology"/>
<evidence type="ECO:0000259" key="7">
    <source>
        <dbReference type="Pfam" id="PF25967"/>
    </source>
</evidence>
<feature type="domain" description="Multidrug resistance protein MdtA-like C-terminal permuted SH3" evidence="7">
    <location>
        <begin position="308"/>
        <end position="369"/>
    </location>
</feature>
<evidence type="ECO:0000256" key="2">
    <source>
        <dbReference type="ARBA" id="ARBA00009477"/>
    </source>
</evidence>
<dbReference type="SUPFAM" id="SSF111369">
    <property type="entry name" value="HlyD-like secretion proteins"/>
    <property type="match status" value="1"/>
</dbReference>
<evidence type="ECO:0000259" key="6">
    <source>
        <dbReference type="Pfam" id="PF25944"/>
    </source>
</evidence>
<feature type="domain" description="Multidrug resistance protein MdtA-like beta-barrel" evidence="6">
    <location>
        <begin position="221"/>
        <end position="304"/>
    </location>
</feature>
<dbReference type="Proteomes" id="UP000294664">
    <property type="component" value="Unassembled WGS sequence"/>
</dbReference>
<dbReference type="Pfam" id="PF25876">
    <property type="entry name" value="HH_MFP_RND"/>
    <property type="match status" value="1"/>
</dbReference>
<dbReference type="PROSITE" id="PS51257">
    <property type="entry name" value="PROKAR_LIPOPROTEIN"/>
    <property type="match status" value="1"/>
</dbReference>
<evidence type="ECO:0000259" key="4">
    <source>
        <dbReference type="Pfam" id="PF25876"/>
    </source>
</evidence>
<dbReference type="Gene3D" id="2.40.420.20">
    <property type="match status" value="1"/>
</dbReference>
<dbReference type="PANTHER" id="PTHR30158">
    <property type="entry name" value="ACRA/E-RELATED COMPONENT OF DRUG EFFLUX TRANSPORTER"/>
    <property type="match status" value="1"/>
</dbReference>
<dbReference type="GO" id="GO:0022857">
    <property type="term" value="F:transmembrane transporter activity"/>
    <property type="evidence" value="ECO:0007669"/>
    <property type="project" value="InterPro"/>
</dbReference>
<dbReference type="GO" id="GO:0005886">
    <property type="term" value="C:plasma membrane"/>
    <property type="evidence" value="ECO:0007669"/>
    <property type="project" value="TreeGrafter"/>
</dbReference>
<evidence type="ECO:0000256" key="1">
    <source>
        <dbReference type="ARBA" id="ARBA00004196"/>
    </source>
</evidence>
<evidence type="ECO:0000313" key="9">
    <source>
        <dbReference type="Proteomes" id="UP000294664"/>
    </source>
</evidence>
<evidence type="ECO:0000259" key="5">
    <source>
        <dbReference type="Pfam" id="PF25917"/>
    </source>
</evidence>
<comment type="similarity">
    <text evidence="2">Belongs to the membrane fusion protein (MFP) (TC 8.A.1) family.</text>
</comment>
<dbReference type="Pfam" id="PF25917">
    <property type="entry name" value="BSH_RND"/>
    <property type="match status" value="1"/>
</dbReference>
<evidence type="ECO:0000313" key="8">
    <source>
        <dbReference type="EMBL" id="TCT04608.1"/>
    </source>
</evidence>
<feature type="compositionally biased region" description="Pro residues" evidence="3">
    <location>
        <begin position="375"/>
        <end position="385"/>
    </location>
</feature>
<dbReference type="Gene3D" id="2.40.30.170">
    <property type="match status" value="1"/>
</dbReference>
<dbReference type="PANTHER" id="PTHR30158:SF3">
    <property type="entry name" value="MULTIDRUG EFFLUX PUMP SUBUNIT ACRA-RELATED"/>
    <property type="match status" value="1"/>
</dbReference>
<dbReference type="Gene3D" id="2.40.50.100">
    <property type="match status" value="1"/>
</dbReference>
<feature type="region of interest" description="Disordered" evidence="3">
    <location>
        <begin position="372"/>
        <end position="391"/>
    </location>
</feature>
<evidence type="ECO:0000256" key="3">
    <source>
        <dbReference type="SAM" id="MobiDB-lite"/>
    </source>
</evidence>
<dbReference type="GO" id="GO:0046677">
    <property type="term" value="P:response to antibiotic"/>
    <property type="evidence" value="ECO:0007669"/>
    <property type="project" value="TreeGrafter"/>
</dbReference>
<keyword evidence="9" id="KW-1185">Reference proteome</keyword>
<dbReference type="InterPro" id="IPR058624">
    <property type="entry name" value="MdtA-like_HH"/>
</dbReference>
<feature type="domain" description="Multidrug resistance protein MdtA-like barrel-sandwich hybrid" evidence="5">
    <location>
        <begin position="74"/>
        <end position="204"/>
    </location>
</feature>
<sequence>MRYPDKFMPSLIRLARRYGPPLVLALLVAGCEENPGGAGTAGPAVAPVVMVVKAQMRPISEGAEFVGRVEAMERVDIRARVTGFLTERVFTEGQKVAAGDLLFRIEPEPFEAAVAARQAQLEGAQASLNNSDLQVARGQELFRTNNLPRATLDQRIADQQIAAAQVSAAKAALDQANIQLGYTRITSPITGRVGRSAVTVGNVVGPDSGILTTVVKDDVVKILFPVSQRLLIDLKRDTAKNGERPLQIRIRLPDGTLYDQPGRLSFINVTADASTDSTLVQAEVPNADGLLTAGQVVGVRVEEEKGKDVLVIPQSALQLDQAGTFVLVVGADNKVEQTFVKVGTARGGQAVITEGLSPGALVITEGAQRVRPGLPVTPKPAPAPLDGPVKG</sequence>
<comment type="caution">
    <text evidence="8">The sequence shown here is derived from an EMBL/GenBank/DDBJ whole genome shotgun (WGS) entry which is preliminary data.</text>
</comment>
<dbReference type="InterPro" id="IPR006143">
    <property type="entry name" value="RND_pump_MFP"/>
</dbReference>
<reference evidence="8 9" key="1">
    <citation type="submission" date="2019-03" db="EMBL/GenBank/DDBJ databases">
        <title>Genomic Encyclopedia of Type Strains, Phase IV (KMG-IV): sequencing the most valuable type-strain genomes for metagenomic binning, comparative biology and taxonomic classification.</title>
        <authorList>
            <person name="Goeker M."/>
        </authorList>
    </citation>
    <scope>NUCLEOTIDE SEQUENCE [LARGE SCALE GENOMIC DNA]</scope>
    <source>
        <strain evidence="8 9">DSM 9035</strain>
    </source>
</reference>
<dbReference type="InterPro" id="IPR058627">
    <property type="entry name" value="MdtA-like_C"/>
</dbReference>
<accession>A0A4V2UXR5</accession>
<dbReference type="GO" id="GO:0030313">
    <property type="term" value="C:cell envelope"/>
    <property type="evidence" value="ECO:0007669"/>
    <property type="project" value="UniProtKB-SubCell"/>
</dbReference>
<gene>
    <name evidence="8" type="ORF">EDC64_10637</name>
</gene>
<dbReference type="NCBIfam" id="TIGR01730">
    <property type="entry name" value="RND_mfp"/>
    <property type="match status" value="1"/>
</dbReference>